<keyword evidence="6" id="KW-1185">Reference proteome</keyword>
<organism evidence="5 6">
    <name type="scientific">Gossypium anomalum</name>
    <dbReference type="NCBI Taxonomy" id="47600"/>
    <lineage>
        <taxon>Eukaryota</taxon>
        <taxon>Viridiplantae</taxon>
        <taxon>Streptophyta</taxon>
        <taxon>Embryophyta</taxon>
        <taxon>Tracheophyta</taxon>
        <taxon>Spermatophyta</taxon>
        <taxon>Magnoliopsida</taxon>
        <taxon>eudicotyledons</taxon>
        <taxon>Gunneridae</taxon>
        <taxon>Pentapetalae</taxon>
        <taxon>rosids</taxon>
        <taxon>malvids</taxon>
        <taxon>Malvales</taxon>
        <taxon>Malvaceae</taxon>
        <taxon>Malvoideae</taxon>
        <taxon>Gossypium</taxon>
    </lineage>
</organism>
<dbReference type="AlphaFoldDB" id="A0A8J6DA74"/>
<keyword evidence="2" id="KW-0175">Coiled coil</keyword>
<evidence type="ECO:0000256" key="3">
    <source>
        <dbReference type="SAM" id="MobiDB-lite"/>
    </source>
</evidence>
<evidence type="ECO:0000256" key="2">
    <source>
        <dbReference type="SAM" id="Coils"/>
    </source>
</evidence>
<sequence length="408" mass="44184">MKRDQLSECGGCGAPERFLLHNLRHRASYRRLCTNCVLKNHQGLFCPICLEVFNESPPPHQRLICLKCPSISHLSCSSSSLSPSSFTCPPCSNPNFSFFNLTPTKKPKSTPDHPPGSTLDGDDDNNKTTNTRVIDKEAAKALLAAAKIAAASMTKAAAVAKVEAERRVKEATLAKKRAKEALERLALLARKDNDRHKSSLVGIPKSKPDAAIAAAADAKANSLSLPSPIPDKGNNGSYSVSGANVPISIPKLQRQQSTHAFSIVLGAGYAIASYYVECLLSKNTCMARFETGDGLEADKWFGCSDKQRINGLSVAMAMSPPCIDCNVCLFGWIEVNIQSSISCTEPIELTLPVYCQKPRTRKNGAAELATTCDTTARAVSSYVCQPTCSFIFFFHAMHCTLLEAYIRC</sequence>
<dbReference type="PROSITE" id="PS50089">
    <property type="entry name" value="ZF_RING_2"/>
    <property type="match status" value="1"/>
</dbReference>
<evidence type="ECO:0000256" key="1">
    <source>
        <dbReference type="PROSITE-ProRule" id="PRU00175"/>
    </source>
</evidence>
<comment type="caution">
    <text evidence="5">The sequence shown here is derived from an EMBL/GenBank/DDBJ whole genome shotgun (WGS) entry which is preliminary data.</text>
</comment>
<dbReference type="Gene3D" id="3.30.40.10">
    <property type="entry name" value="Zinc/RING finger domain, C3HC4 (zinc finger)"/>
    <property type="match status" value="1"/>
</dbReference>
<keyword evidence="1" id="KW-0479">Metal-binding</keyword>
<feature type="domain" description="RING-type" evidence="4">
    <location>
        <begin position="46"/>
        <end position="92"/>
    </location>
</feature>
<gene>
    <name evidence="5" type="ORF">CXB51_006050</name>
</gene>
<evidence type="ECO:0000313" key="6">
    <source>
        <dbReference type="Proteomes" id="UP000701853"/>
    </source>
</evidence>
<evidence type="ECO:0000259" key="4">
    <source>
        <dbReference type="PROSITE" id="PS50089"/>
    </source>
</evidence>
<dbReference type="OrthoDB" id="1001223at2759"/>
<reference evidence="5 6" key="1">
    <citation type="journal article" date="2021" name="bioRxiv">
        <title>The Gossypium anomalum genome as a resource for cotton improvement and evolutionary analysis of hybrid incompatibility.</title>
        <authorList>
            <person name="Grover C.E."/>
            <person name="Yuan D."/>
            <person name="Arick M.A."/>
            <person name="Miller E.R."/>
            <person name="Hu G."/>
            <person name="Peterson D.G."/>
            <person name="Wendel J.F."/>
            <person name="Udall J.A."/>
        </authorList>
    </citation>
    <scope>NUCLEOTIDE SEQUENCE [LARGE SCALE GENOMIC DNA]</scope>
    <source>
        <strain evidence="5">JFW-Udall</strain>
        <tissue evidence="5">Leaf</tissue>
    </source>
</reference>
<dbReference type="Proteomes" id="UP000701853">
    <property type="component" value="Chromosome 3"/>
</dbReference>
<keyword evidence="1" id="KW-0862">Zinc</keyword>
<keyword evidence="1" id="KW-0863">Zinc-finger</keyword>
<feature type="coiled-coil region" evidence="2">
    <location>
        <begin position="161"/>
        <end position="188"/>
    </location>
</feature>
<dbReference type="InterPro" id="IPR013083">
    <property type="entry name" value="Znf_RING/FYVE/PHD"/>
</dbReference>
<dbReference type="EMBL" id="JAHUZN010000003">
    <property type="protein sequence ID" value="KAG8499505.1"/>
    <property type="molecule type" value="Genomic_DNA"/>
</dbReference>
<dbReference type="PANTHER" id="PTHR34451:SF7">
    <property type="entry name" value="PHD FINGER FAMILY PROTEIN"/>
    <property type="match status" value="1"/>
</dbReference>
<dbReference type="InterPro" id="IPR001841">
    <property type="entry name" value="Znf_RING"/>
</dbReference>
<proteinExistence type="predicted"/>
<feature type="region of interest" description="Disordered" evidence="3">
    <location>
        <begin position="102"/>
        <end position="129"/>
    </location>
</feature>
<dbReference type="GO" id="GO:0008270">
    <property type="term" value="F:zinc ion binding"/>
    <property type="evidence" value="ECO:0007669"/>
    <property type="project" value="UniProtKB-KW"/>
</dbReference>
<name>A0A8J6DA74_9ROSI</name>
<accession>A0A8J6DA74</accession>
<protein>
    <recommendedName>
        <fullName evidence="4">RING-type domain-containing protein</fullName>
    </recommendedName>
</protein>
<dbReference type="PANTHER" id="PTHR34451">
    <property type="entry name" value="PHD FINGER FAMILY PROTEIN"/>
    <property type="match status" value="1"/>
</dbReference>
<evidence type="ECO:0000313" key="5">
    <source>
        <dbReference type="EMBL" id="KAG8499505.1"/>
    </source>
</evidence>